<dbReference type="Proteomes" id="UP001199106">
    <property type="component" value="Unassembled WGS sequence"/>
</dbReference>
<protein>
    <submittedName>
        <fullName evidence="2">Uncharacterized protein</fullName>
    </submittedName>
</protein>
<name>A0AAD4NSV8_9PLEO</name>
<organism evidence="2 3">
    <name type="scientific">Alternaria panax</name>
    <dbReference type="NCBI Taxonomy" id="48097"/>
    <lineage>
        <taxon>Eukaryota</taxon>
        <taxon>Fungi</taxon>
        <taxon>Dikarya</taxon>
        <taxon>Ascomycota</taxon>
        <taxon>Pezizomycotina</taxon>
        <taxon>Dothideomycetes</taxon>
        <taxon>Pleosporomycetidae</taxon>
        <taxon>Pleosporales</taxon>
        <taxon>Pleosporineae</taxon>
        <taxon>Pleosporaceae</taxon>
        <taxon>Alternaria</taxon>
        <taxon>Alternaria sect. Panax</taxon>
    </lineage>
</organism>
<feature type="transmembrane region" description="Helical" evidence="1">
    <location>
        <begin position="6"/>
        <end position="26"/>
    </location>
</feature>
<keyword evidence="3" id="KW-1185">Reference proteome</keyword>
<keyword evidence="1" id="KW-0472">Membrane</keyword>
<comment type="caution">
    <text evidence="2">The sequence shown here is derived from an EMBL/GenBank/DDBJ whole genome shotgun (WGS) entry which is preliminary data.</text>
</comment>
<dbReference type="EMBL" id="JAANER010000003">
    <property type="protein sequence ID" value="KAG9192280.1"/>
    <property type="molecule type" value="Genomic_DNA"/>
</dbReference>
<reference evidence="2" key="1">
    <citation type="submission" date="2021-07" db="EMBL/GenBank/DDBJ databases">
        <title>Genome Resource of American Ginseng Black Spot Pathogen Alternaria panax.</title>
        <authorList>
            <person name="Qiu C."/>
            <person name="Wang W."/>
            <person name="Liu Z."/>
        </authorList>
    </citation>
    <scope>NUCLEOTIDE SEQUENCE</scope>
    <source>
        <strain evidence="2">BNCC115425</strain>
    </source>
</reference>
<keyword evidence="1" id="KW-1133">Transmembrane helix</keyword>
<keyword evidence="1" id="KW-0812">Transmembrane</keyword>
<evidence type="ECO:0000256" key="1">
    <source>
        <dbReference type="SAM" id="Phobius"/>
    </source>
</evidence>
<gene>
    <name evidence="2" type="ORF">G6011_11014</name>
</gene>
<dbReference type="AlphaFoldDB" id="A0AAD4NSV8"/>
<evidence type="ECO:0000313" key="2">
    <source>
        <dbReference type="EMBL" id="KAG9192280.1"/>
    </source>
</evidence>
<proteinExistence type="predicted"/>
<sequence length="385" mass="43096">MNQVNLIKEPLAWLFLLMGVIAYVFLKRARLQTAASQSSHSSSSSPIKQRAEHVHSEAAYDDILPFPNFNLDTEPPLKLRPFKPKFHMTMALENTSLSDLIAMDSKSSPYTYRERLQIRSQLIKKERYEVLACNPEAVPAALELYGWLIRTYLPRRFPSLYTVTESGKQLRNHVTNSLIPLHMANGEEALGILGSNIDTEFLLLTPSSSSSSLSSEPPNNPSLATSTQTRYLLTAFINCFPSGFNTRSKLNQLLAAIHAPVPGYAAKLEKSMDRFFANLPVGKIVKRTNWSISTNGDLFCLQGNHMSDEDLALKQKLQEEEEIDLDKTVTYQYPLRELRDEGTGEVLAEAIDGLGLGSVPGMTVYKRQVIWGDKVKAFLRGEIDA</sequence>
<evidence type="ECO:0000313" key="3">
    <source>
        <dbReference type="Proteomes" id="UP001199106"/>
    </source>
</evidence>
<accession>A0AAD4NSV8</accession>
<dbReference type="Pfam" id="PF11927">
    <property type="entry name" value="HODM_asu-like"/>
    <property type="match status" value="1"/>
</dbReference>
<dbReference type="InterPro" id="IPR021848">
    <property type="entry name" value="HODM_asu-like"/>
</dbReference>